<organism evidence="1 2">
    <name type="scientific">Chryseolinea serpens</name>
    <dbReference type="NCBI Taxonomy" id="947013"/>
    <lineage>
        <taxon>Bacteria</taxon>
        <taxon>Pseudomonadati</taxon>
        <taxon>Bacteroidota</taxon>
        <taxon>Cytophagia</taxon>
        <taxon>Cytophagales</taxon>
        <taxon>Fulvivirgaceae</taxon>
        <taxon>Chryseolinea</taxon>
    </lineage>
</organism>
<dbReference type="STRING" id="947013.SAMN04488109_0407"/>
<gene>
    <name evidence="1" type="ORF">SAMN04488109_0407</name>
</gene>
<keyword evidence="2" id="KW-1185">Reference proteome</keyword>
<protein>
    <submittedName>
        <fullName evidence="1">Uncharacterized protein</fullName>
    </submittedName>
</protein>
<dbReference type="AlphaFoldDB" id="A0A1M5K1R9"/>
<proteinExistence type="predicted"/>
<sequence>MGTFFTQITELSHIPGRHRQYAESLLSIFISTILDLDEIDIGVSDGAHEVKSIITFTSDESESVLVHLTYCTNENFKIEVVDNSDEFEDSKFYYIIHQDSLLEKMIPEKLRELMDDVAFKGEPRMVNPKILK</sequence>
<dbReference type="EMBL" id="FQWQ01000001">
    <property type="protein sequence ID" value="SHG46792.1"/>
    <property type="molecule type" value="Genomic_DNA"/>
</dbReference>
<name>A0A1M5K1R9_9BACT</name>
<dbReference type="RefSeq" id="WP_073130574.1">
    <property type="nucleotide sequence ID" value="NZ_FQWQ01000001.1"/>
</dbReference>
<evidence type="ECO:0000313" key="2">
    <source>
        <dbReference type="Proteomes" id="UP000184212"/>
    </source>
</evidence>
<reference evidence="1 2" key="1">
    <citation type="submission" date="2016-11" db="EMBL/GenBank/DDBJ databases">
        <authorList>
            <person name="Jaros S."/>
            <person name="Januszkiewicz K."/>
            <person name="Wedrychowicz H."/>
        </authorList>
    </citation>
    <scope>NUCLEOTIDE SEQUENCE [LARGE SCALE GENOMIC DNA]</scope>
    <source>
        <strain evidence="1 2">DSM 24574</strain>
    </source>
</reference>
<dbReference type="Proteomes" id="UP000184212">
    <property type="component" value="Unassembled WGS sequence"/>
</dbReference>
<accession>A0A1M5K1R9</accession>
<dbReference type="OrthoDB" id="9869583at2"/>
<evidence type="ECO:0000313" key="1">
    <source>
        <dbReference type="EMBL" id="SHG46792.1"/>
    </source>
</evidence>